<proteinExistence type="predicted"/>
<organism evidence="5 6">
    <name type="scientific">Limnohabitans parvus II-B4</name>
    <dbReference type="NCBI Taxonomy" id="1293052"/>
    <lineage>
        <taxon>Bacteria</taxon>
        <taxon>Pseudomonadati</taxon>
        <taxon>Pseudomonadota</taxon>
        <taxon>Betaproteobacteria</taxon>
        <taxon>Burkholderiales</taxon>
        <taxon>Comamonadaceae</taxon>
        <taxon>Limnohabitans</taxon>
    </lineage>
</organism>
<reference evidence="5 6" key="1">
    <citation type="submission" date="2017-04" db="EMBL/GenBank/DDBJ databases">
        <title>Unexpected and diverse lifestyles within the genus Limnohabitans.</title>
        <authorList>
            <person name="Kasalicky V."/>
            <person name="Mehrshad M."/>
            <person name="Andrei S.-A."/>
            <person name="Salcher M."/>
            <person name="Kratochvilova H."/>
            <person name="Simek K."/>
            <person name="Ghai R."/>
        </authorList>
    </citation>
    <scope>NUCLEOTIDE SEQUENCE [LARGE SCALE GENOMIC DNA]</scope>
    <source>
        <strain evidence="5 6">II-B4</strain>
    </source>
</reference>
<feature type="compositionally biased region" description="Polar residues" evidence="3">
    <location>
        <begin position="1"/>
        <end position="16"/>
    </location>
</feature>
<dbReference type="InterPro" id="IPR013762">
    <property type="entry name" value="Integrase-like_cat_sf"/>
</dbReference>
<dbReference type="SUPFAM" id="SSF56349">
    <property type="entry name" value="DNA breaking-rejoining enzymes"/>
    <property type="match status" value="1"/>
</dbReference>
<comment type="caution">
    <text evidence="5">The sequence shown here is derived from an EMBL/GenBank/DDBJ whole genome shotgun (WGS) entry which is preliminary data.</text>
</comment>
<dbReference type="InterPro" id="IPR010998">
    <property type="entry name" value="Integrase_recombinase_N"/>
</dbReference>
<evidence type="ECO:0000256" key="3">
    <source>
        <dbReference type="SAM" id="MobiDB-lite"/>
    </source>
</evidence>
<evidence type="ECO:0000313" key="6">
    <source>
        <dbReference type="Proteomes" id="UP000250790"/>
    </source>
</evidence>
<dbReference type="GO" id="GO:0006310">
    <property type="term" value="P:DNA recombination"/>
    <property type="evidence" value="ECO:0007669"/>
    <property type="project" value="UniProtKB-KW"/>
</dbReference>
<dbReference type="InterPro" id="IPR011010">
    <property type="entry name" value="DNA_brk_join_enz"/>
</dbReference>
<dbReference type="Gene3D" id="1.10.443.10">
    <property type="entry name" value="Intergrase catalytic core"/>
    <property type="match status" value="1"/>
</dbReference>
<dbReference type="EMBL" id="NESN01000005">
    <property type="protein sequence ID" value="PUE51990.1"/>
    <property type="molecule type" value="Genomic_DNA"/>
</dbReference>
<feature type="domain" description="Tyr recombinase" evidence="4">
    <location>
        <begin position="243"/>
        <end position="437"/>
    </location>
</feature>
<dbReference type="AlphaFoldDB" id="A0A315E249"/>
<evidence type="ECO:0000256" key="1">
    <source>
        <dbReference type="ARBA" id="ARBA00023125"/>
    </source>
</evidence>
<evidence type="ECO:0000313" key="5">
    <source>
        <dbReference type="EMBL" id="PUE51990.1"/>
    </source>
</evidence>
<dbReference type="Gene3D" id="1.10.150.130">
    <property type="match status" value="1"/>
</dbReference>
<evidence type="ECO:0000259" key="4">
    <source>
        <dbReference type="PROSITE" id="PS51898"/>
    </source>
</evidence>
<gene>
    <name evidence="5" type="ORF">B9Z37_12995</name>
</gene>
<dbReference type="Proteomes" id="UP000250790">
    <property type="component" value="Unassembled WGS sequence"/>
</dbReference>
<name>A0A315E249_9BURK</name>
<keyword evidence="6" id="KW-1185">Reference proteome</keyword>
<keyword evidence="1" id="KW-0238">DNA-binding</keyword>
<dbReference type="InterPro" id="IPR002104">
    <property type="entry name" value="Integrase_catalytic"/>
</dbReference>
<protein>
    <recommendedName>
        <fullName evidence="4">Tyr recombinase domain-containing protein</fullName>
    </recommendedName>
</protein>
<keyword evidence="2" id="KW-0233">DNA recombination</keyword>
<feature type="region of interest" description="Disordered" evidence="3">
    <location>
        <begin position="1"/>
        <end position="22"/>
    </location>
</feature>
<evidence type="ECO:0000256" key="2">
    <source>
        <dbReference type="ARBA" id="ARBA00023172"/>
    </source>
</evidence>
<dbReference type="OrthoDB" id="8875502at2"/>
<accession>A0A315E249</accession>
<dbReference type="PROSITE" id="PS51898">
    <property type="entry name" value="TYR_RECOMBINASE"/>
    <property type="match status" value="1"/>
</dbReference>
<dbReference type="GO" id="GO:0015074">
    <property type="term" value="P:DNA integration"/>
    <property type="evidence" value="ECO:0007669"/>
    <property type="project" value="InterPro"/>
</dbReference>
<dbReference type="GO" id="GO:0003677">
    <property type="term" value="F:DNA binding"/>
    <property type="evidence" value="ECO:0007669"/>
    <property type="project" value="UniProtKB-KW"/>
</dbReference>
<sequence>MHTFSTAQAANDTLMHSKQRERTVPIPATITPVPGYPRKLSVFKIAASKFWQVRCWVAGRTHRRSTQTQSLRMAQSYARTFYEQLLAQSASLPPSVTNKLEDVQHTPRTVKPQHTFAALAAQMMANEQARVDRGEFSAGSFKVLRNRLDAHILPRWGTMPASAVDHAQLLSFTQYLSKSFSTITVSQYLVAVRKVLTMAVAVDTLHKLPEFPKIKVQTNSRGAFTPTEYWRIMRTARQLQNTRHPDSDTALRKNFRLRAAENTMPPDVAWCIGFMVNSFIRPSDLKTLKHRHVEVVRNDNTYLRLNLPKTKSHTKPIVTLQPAVRIYQQMCKHYSATDLTKPDDYLFLPHLQDRHYAHWVLAFYFNWVLAKTGLKLGAHGQERSLYSLRHSSITFRLLYGQGIDLLTLARNARTSVDMINQHYASTVTGEQNIGMLQSRRSRQLPAS</sequence>